<dbReference type="GO" id="GO:0042773">
    <property type="term" value="P:ATP synthesis coupled electron transport"/>
    <property type="evidence" value="ECO:0007669"/>
    <property type="project" value="InterPro"/>
</dbReference>
<feature type="transmembrane region" description="Helical" evidence="9">
    <location>
        <begin position="59"/>
        <end position="82"/>
    </location>
</feature>
<reference evidence="10" key="1">
    <citation type="journal article" date="2014" name="Genome Biol. Evol.">
        <title>Gene arrangement convergence, diverse intron content, and genetic code modifications in mitochondrial genomes of Sphaeropleales (Chlorophyta).</title>
        <authorList>
            <person name="Fucikova K."/>
            <person name="Lewis P.O."/>
            <person name="Gonzalez-Halphen D."/>
            <person name="Lewis L.A."/>
        </authorList>
    </citation>
    <scope>NUCLEOTIDE SEQUENCE</scope>
    <source>
        <strain evidence="10">SAG 43.81</strain>
    </source>
</reference>
<dbReference type="EMBL" id="KJ806267">
    <property type="protein sequence ID" value="AIK29116.1"/>
    <property type="molecule type" value="Genomic_DNA"/>
</dbReference>
<keyword evidence="10" id="KW-0496">Mitochondrion</keyword>
<keyword evidence="3" id="KW-0813">Transport</keyword>
<gene>
    <name evidence="10" type="primary">nad4L</name>
    <name evidence="10" type="ORF">EL83_g07</name>
</gene>
<proteinExistence type="inferred from homology"/>
<keyword evidence="6 9" id="KW-1133">Transmembrane helix</keyword>
<dbReference type="NCBIfam" id="NF004323">
    <property type="entry name" value="PRK05715.1-5"/>
    <property type="match status" value="1"/>
</dbReference>
<dbReference type="GO" id="GO:0030964">
    <property type="term" value="C:NADH dehydrogenase complex"/>
    <property type="evidence" value="ECO:0007669"/>
    <property type="project" value="TreeGrafter"/>
</dbReference>
<feature type="transmembrane region" description="Helical" evidence="9">
    <location>
        <begin position="30"/>
        <end position="53"/>
    </location>
</feature>
<comment type="similarity">
    <text evidence="2">Belongs to the complex I subunit 4L family.</text>
</comment>
<feature type="transmembrane region" description="Helical" evidence="9">
    <location>
        <begin position="6"/>
        <end position="23"/>
    </location>
</feature>
<organism evidence="10">
    <name type="scientific">Chlorotetraedron incus</name>
    <dbReference type="NCBI Taxonomy" id="162317"/>
    <lineage>
        <taxon>Eukaryota</taxon>
        <taxon>Viridiplantae</taxon>
        <taxon>Chlorophyta</taxon>
        <taxon>core chlorophytes</taxon>
        <taxon>Chlorophyceae</taxon>
        <taxon>CS clade</taxon>
        <taxon>Sphaeropleales</taxon>
        <taxon>Neochloridaceae</taxon>
        <taxon>Chlorotetraedron</taxon>
    </lineage>
</organism>
<dbReference type="Gene3D" id="1.10.287.3510">
    <property type="match status" value="1"/>
</dbReference>
<dbReference type="RefSeq" id="YP_009054628.1">
    <property type="nucleotide sequence ID" value="NC_024757.1"/>
</dbReference>
<dbReference type="PANTHER" id="PTHR11434">
    <property type="entry name" value="NADH-UBIQUINONE OXIDOREDUCTASE SUBUNIT ND4L"/>
    <property type="match status" value="1"/>
</dbReference>
<geneLocation type="mitochondrion" evidence="10"/>
<dbReference type="InterPro" id="IPR039428">
    <property type="entry name" value="NUOK/Mnh_C1-like"/>
</dbReference>
<evidence type="ECO:0000256" key="9">
    <source>
        <dbReference type="SAM" id="Phobius"/>
    </source>
</evidence>
<evidence type="ECO:0000256" key="5">
    <source>
        <dbReference type="ARBA" id="ARBA00022967"/>
    </source>
</evidence>
<evidence type="ECO:0000313" key="10">
    <source>
        <dbReference type="EMBL" id="AIK29116.1"/>
    </source>
</evidence>
<name>A0A076VKG3_9CHLO</name>
<dbReference type="NCBIfam" id="NF004320">
    <property type="entry name" value="PRK05715.1-2"/>
    <property type="match status" value="1"/>
</dbReference>
<dbReference type="NCBIfam" id="NF004321">
    <property type="entry name" value="PRK05715.1-3"/>
    <property type="match status" value="1"/>
</dbReference>
<evidence type="ECO:0000256" key="1">
    <source>
        <dbReference type="ARBA" id="ARBA00004141"/>
    </source>
</evidence>
<dbReference type="GeneID" id="20160140"/>
<evidence type="ECO:0000256" key="6">
    <source>
        <dbReference type="ARBA" id="ARBA00022989"/>
    </source>
</evidence>
<dbReference type="HAMAP" id="MF_01456">
    <property type="entry name" value="NDH1_NuoK"/>
    <property type="match status" value="1"/>
</dbReference>
<evidence type="ECO:0000256" key="4">
    <source>
        <dbReference type="ARBA" id="ARBA00022692"/>
    </source>
</evidence>
<protein>
    <submittedName>
        <fullName evidence="10">NADH dehydrogenase subunit 4L</fullName>
    </submittedName>
</protein>
<dbReference type="PANTHER" id="PTHR11434:SF21">
    <property type="entry name" value="NADH DEHYDROGENASE SUBUNIT 4L-RELATED"/>
    <property type="match status" value="1"/>
</dbReference>
<dbReference type="Pfam" id="PF00420">
    <property type="entry name" value="Oxidored_q2"/>
    <property type="match status" value="1"/>
</dbReference>
<keyword evidence="7" id="KW-0520">NAD</keyword>
<dbReference type="AlphaFoldDB" id="A0A076VKG3"/>
<evidence type="ECO:0000256" key="3">
    <source>
        <dbReference type="ARBA" id="ARBA00022448"/>
    </source>
</evidence>
<keyword evidence="8 9" id="KW-0472">Membrane</keyword>
<keyword evidence="4 9" id="KW-0812">Transmembrane</keyword>
<comment type="subcellular location">
    <subcellularLocation>
        <location evidence="1">Membrane</location>
        <topology evidence="1">Multi-pass membrane protein</topology>
    </subcellularLocation>
</comment>
<accession>A0A076VKG3</accession>
<dbReference type="InterPro" id="IPR001133">
    <property type="entry name" value="NADH_UbQ_OxRdtase_chain4L/K"/>
</dbReference>
<evidence type="ECO:0000256" key="7">
    <source>
        <dbReference type="ARBA" id="ARBA00023027"/>
    </source>
</evidence>
<evidence type="ECO:0000256" key="8">
    <source>
        <dbReference type="ARBA" id="ARBA00023136"/>
    </source>
</evidence>
<sequence>MSLGLFLVVNLVLFVMGTVGTFLNRRNFIIMLMCIEVMLLSVNLIFLTASVALDDLNGQLLALLVMTAAAAETALGLALCVLHYRMRRTLDVELINLMKG</sequence>
<dbReference type="GO" id="GO:0016651">
    <property type="term" value="F:oxidoreductase activity, acting on NAD(P)H"/>
    <property type="evidence" value="ECO:0007669"/>
    <property type="project" value="InterPro"/>
</dbReference>
<keyword evidence="5" id="KW-1278">Translocase</keyword>
<evidence type="ECO:0000256" key="2">
    <source>
        <dbReference type="ARBA" id="ARBA00010519"/>
    </source>
</evidence>